<feature type="transmembrane region" description="Helical" evidence="9">
    <location>
        <begin position="119"/>
        <end position="142"/>
    </location>
</feature>
<feature type="transmembrane region" description="Helical" evidence="9">
    <location>
        <begin position="205"/>
        <end position="229"/>
    </location>
</feature>
<evidence type="ECO:0000256" key="9">
    <source>
        <dbReference type="SAM" id="Phobius"/>
    </source>
</evidence>
<proteinExistence type="inferred from homology"/>
<dbReference type="Proteomes" id="UP001431209">
    <property type="component" value="Unassembled WGS sequence"/>
</dbReference>
<name>A0AAW2ZLL6_9EUKA</name>
<dbReference type="GO" id="GO:1903425">
    <property type="term" value="F:fluoride transmembrane transporter activity"/>
    <property type="evidence" value="ECO:0007669"/>
    <property type="project" value="TreeGrafter"/>
</dbReference>
<dbReference type="GO" id="GO:0005886">
    <property type="term" value="C:plasma membrane"/>
    <property type="evidence" value="ECO:0007669"/>
    <property type="project" value="UniProtKB-SubCell"/>
</dbReference>
<sequence>MIGDAKDVISQQHTSELQRQENVSIPIYSKNHKRSTNFLNAISIPLLIDVNYLVIFSFSGVVTRYYLEVAFTRSDKQIKTDLYSVFFQDIYANIIGCFVMGFLAEYNTKILITHKLSRLSNLFTVGLMTGFCGCTTTFSAWQYDSMYALVHGEVATFFFREVLGLCLCYCFLVLGHDLAAMLATLQLYFFQPNCDNGEETTTIKFLWRVFIGLLFACNVGLTILFIVLLCTVPDASLKGLFASLLFAPFGCMLRYYFSILNTKYSPKIPAFTLSANFIGVVLSGFVRITNERYSSIHDNIAVKVLFLGMSAGFCGSLSTVSSFIEEIKTKIADVKWRYVYIITTFVSSCLVLLVILGSFVWTA</sequence>
<gene>
    <name evidence="10" type="ORF">AKO1_010574</name>
</gene>
<comment type="catalytic activity">
    <reaction evidence="8">
        <text>fluoride(in) = fluoride(out)</text>
        <dbReference type="Rhea" id="RHEA:76159"/>
        <dbReference type="ChEBI" id="CHEBI:17051"/>
    </reaction>
    <physiologicalReaction direction="left-to-right" evidence="8">
        <dbReference type="Rhea" id="RHEA:76160"/>
    </physiologicalReaction>
</comment>
<comment type="function">
    <text evidence="1">Fluoride channel required for the rapid expulsion of cytoplasmic fluoride.</text>
</comment>
<evidence type="ECO:0000256" key="1">
    <source>
        <dbReference type="ARBA" id="ARBA00002598"/>
    </source>
</evidence>
<evidence type="ECO:0000256" key="7">
    <source>
        <dbReference type="ARBA" id="ARBA00035120"/>
    </source>
</evidence>
<dbReference type="EMBL" id="JAOPGA020001574">
    <property type="protein sequence ID" value="KAL0489606.1"/>
    <property type="molecule type" value="Genomic_DNA"/>
</dbReference>
<keyword evidence="6 9" id="KW-0472">Membrane</keyword>
<feature type="transmembrane region" description="Helical" evidence="9">
    <location>
        <begin position="268"/>
        <end position="288"/>
    </location>
</feature>
<reference evidence="10 11" key="1">
    <citation type="submission" date="2024-03" db="EMBL/GenBank/DDBJ databases">
        <title>The Acrasis kona genome and developmental transcriptomes reveal deep origins of eukaryotic multicellular pathways.</title>
        <authorList>
            <person name="Sheikh S."/>
            <person name="Fu C.-J."/>
            <person name="Brown M.W."/>
            <person name="Baldauf S.L."/>
        </authorList>
    </citation>
    <scope>NUCLEOTIDE SEQUENCE [LARGE SCALE GENOMIC DNA]</scope>
    <source>
        <strain evidence="10 11">ATCC MYA-3509</strain>
    </source>
</reference>
<evidence type="ECO:0000256" key="6">
    <source>
        <dbReference type="ARBA" id="ARBA00023136"/>
    </source>
</evidence>
<feature type="transmembrane region" description="Helical" evidence="9">
    <location>
        <begin position="162"/>
        <end position="185"/>
    </location>
</feature>
<comment type="similarity">
    <text evidence="7">Belongs to the fluoride channel Fluc/FEX (TC 1.A.43) family.</text>
</comment>
<evidence type="ECO:0000256" key="5">
    <source>
        <dbReference type="ARBA" id="ARBA00022989"/>
    </source>
</evidence>
<comment type="subcellular location">
    <subcellularLocation>
        <location evidence="2">Cell membrane</location>
        <topology evidence="2">Multi-pass membrane protein</topology>
    </subcellularLocation>
</comment>
<evidence type="ECO:0008006" key="12">
    <source>
        <dbReference type="Google" id="ProtNLM"/>
    </source>
</evidence>
<evidence type="ECO:0000313" key="11">
    <source>
        <dbReference type="Proteomes" id="UP001431209"/>
    </source>
</evidence>
<keyword evidence="3" id="KW-1003">Cell membrane</keyword>
<feature type="transmembrane region" description="Helical" evidence="9">
    <location>
        <begin position="82"/>
        <end position="107"/>
    </location>
</feature>
<dbReference type="PANTHER" id="PTHR28259">
    <property type="entry name" value="FLUORIDE EXPORT PROTEIN 1-RELATED"/>
    <property type="match status" value="1"/>
</dbReference>
<comment type="caution">
    <text evidence="10">The sequence shown here is derived from an EMBL/GenBank/DDBJ whole genome shotgun (WGS) entry which is preliminary data.</text>
</comment>
<feature type="transmembrane region" description="Helical" evidence="9">
    <location>
        <begin position="38"/>
        <end position="62"/>
    </location>
</feature>
<dbReference type="Pfam" id="PF02537">
    <property type="entry name" value="CRCB"/>
    <property type="match status" value="2"/>
</dbReference>
<organism evidence="10 11">
    <name type="scientific">Acrasis kona</name>
    <dbReference type="NCBI Taxonomy" id="1008807"/>
    <lineage>
        <taxon>Eukaryota</taxon>
        <taxon>Discoba</taxon>
        <taxon>Heterolobosea</taxon>
        <taxon>Tetramitia</taxon>
        <taxon>Eutetramitia</taxon>
        <taxon>Acrasidae</taxon>
        <taxon>Acrasis</taxon>
    </lineage>
</organism>
<feature type="transmembrane region" description="Helical" evidence="9">
    <location>
        <begin position="300"/>
        <end position="324"/>
    </location>
</feature>
<keyword evidence="5 9" id="KW-1133">Transmembrane helix</keyword>
<protein>
    <recommendedName>
        <fullName evidence="12">Fluoride ion transporter CrcB</fullName>
    </recommendedName>
</protein>
<evidence type="ECO:0000256" key="8">
    <source>
        <dbReference type="ARBA" id="ARBA00035585"/>
    </source>
</evidence>
<evidence type="ECO:0000313" key="10">
    <source>
        <dbReference type="EMBL" id="KAL0489606.1"/>
    </source>
</evidence>
<evidence type="ECO:0000256" key="4">
    <source>
        <dbReference type="ARBA" id="ARBA00022692"/>
    </source>
</evidence>
<dbReference type="InterPro" id="IPR003691">
    <property type="entry name" value="FluC"/>
</dbReference>
<keyword evidence="11" id="KW-1185">Reference proteome</keyword>
<dbReference type="AlphaFoldDB" id="A0AAW2ZLL6"/>
<evidence type="ECO:0000256" key="2">
    <source>
        <dbReference type="ARBA" id="ARBA00004651"/>
    </source>
</evidence>
<feature type="transmembrane region" description="Helical" evidence="9">
    <location>
        <begin position="336"/>
        <end position="361"/>
    </location>
</feature>
<dbReference type="PANTHER" id="PTHR28259:SF1">
    <property type="entry name" value="FLUORIDE EXPORT PROTEIN 1-RELATED"/>
    <property type="match status" value="1"/>
</dbReference>
<feature type="transmembrane region" description="Helical" evidence="9">
    <location>
        <begin position="235"/>
        <end position="256"/>
    </location>
</feature>
<accession>A0AAW2ZLL6</accession>
<keyword evidence="4 9" id="KW-0812">Transmembrane</keyword>
<evidence type="ECO:0000256" key="3">
    <source>
        <dbReference type="ARBA" id="ARBA00022475"/>
    </source>
</evidence>